<evidence type="ECO:0000313" key="2">
    <source>
        <dbReference type="EMBL" id="GFH51385.1"/>
    </source>
</evidence>
<feature type="region of interest" description="Disordered" evidence="1">
    <location>
        <begin position="1"/>
        <end position="48"/>
    </location>
</feature>
<feature type="compositionally biased region" description="Polar residues" evidence="1">
    <location>
        <begin position="1"/>
        <end position="12"/>
    </location>
</feature>
<dbReference type="Proteomes" id="UP001054902">
    <property type="component" value="Unassembled WGS sequence"/>
</dbReference>
<proteinExistence type="predicted"/>
<reference evidence="2 3" key="1">
    <citation type="journal article" date="2021" name="Sci. Rep.">
        <title>The genome of the diatom Chaetoceros tenuissimus carries an ancient integrated fragment of an extant virus.</title>
        <authorList>
            <person name="Hongo Y."/>
            <person name="Kimura K."/>
            <person name="Takaki Y."/>
            <person name="Yoshida Y."/>
            <person name="Baba S."/>
            <person name="Kobayashi G."/>
            <person name="Nagasaki K."/>
            <person name="Hano T."/>
            <person name="Tomaru Y."/>
        </authorList>
    </citation>
    <scope>NUCLEOTIDE SEQUENCE [LARGE SCALE GENOMIC DNA]</scope>
    <source>
        <strain evidence="2 3">NIES-3715</strain>
    </source>
</reference>
<name>A0AAD3CUP7_9STRA</name>
<keyword evidence="3" id="KW-1185">Reference proteome</keyword>
<accession>A0AAD3CUP7</accession>
<organism evidence="2 3">
    <name type="scientific">Chaetoceros tenuissimus</name>
    <dbReference type="NCBI Taxonomy" id="426638"/>
    <lineage>
        <taxon>Eukaryota</taxon>
        <taxon>Sar</taxon>
        <taxon>Stramenopiles</taxon>
        <taxon>Ochrophyta</taxon>
        <taxon>Bacillariophyta</taxon>
        <taxon>Coscinodiscophyceae</taxon>
        <taxon>Chaetocerotophycidae</taxon>
        <taxon>Chaetocerotales</taxon>
        <taxon>Chaetocerotaceae</taxon>
        <taxon>Chaetoceros</taxon>
    </lineage>
</organism>
<comment type="caution">
    <text evidence="2">The sequence shown here is derived from an EMBL/GenBank/DDBJ whole genome shotgun (WGS) entry which is preliminary data.</text>
</comment>
<dbReference type="EMBL" id="BLLK01000045">
    <property type="protein sequence ID" value="GFH51385.1"/>
    <property type="molecule type" value="Genomic_DNA"/>
</dbReference>
<dbReference type="AlphaFoldDB" id="A0AAD3CUP7"/>
<evidence type="ECO:0000313" key="3">
    <source>
        <dbReference type="Proteomes" id="UP001054902"/>
    </source>
</evidence>
<sequence length="68" mass="7639">MFSNKPENTQFRRMSAEDEEMFVKPGSSPVMTPAIVEPSDDKTKQGPVLPDLTEEKLKAINMPKPFSL</sequence>
<protein>
    <submittedName>
        <fullName evidence="2">Uncharacterized protein</fullName>
    </submittedName>
</protein>
<evidence type="ECO:0000256" key="1">
    <source>
        <dbReference type="SAM" id="MobiDB-lite"/>
    </source>
</evidence>
<gene>
    <name evidence="2" type="ORF">CTEN210_07861</name>
</gene>